<dbReference type="EMBL" id="JH687553">
    <property type="protein sequence ID" value="EIN04639.1"/>
    <property type="molecule type" value="Genomic_DNA"/>
</dbReference>
<reference evidence="3" key="1">
    <citation type="journal article" date="2012" name="Science">
        <title>The Paleozoic origin of enzymatic lignin decomposition reconstructed from 31 fungal genomes.</title>
        <authorList>
            <person name="Floudas D."/>
            <person name="Binder M."/>
            <person name="Riley R."/>
            <person name="Barry K."/>
            <person name="Blanchette R.A."/>
            <person name="Henrissat B."/>
            <person name="Martinez A.T."/>
            <person name="Otillar R."/>
            <person name="Spatafora J.W."/>
            <person name="Yadav J.S."/>
            <person name="Aerts A."/>
            <person name="Benoit I."/>
            <person name="Boyd A."/>
            <person name="Carlson A."/>
            <person name="Copeland A."/>
            <person name="Coutinho P.M."/>
            <person name="de Vries R.P."/>
            <person name="Ferreira P."/>
            <person name="Findley K."/>
            <person name="Foster B."/>
            <person name="Gaskell J."/>
            <person name="Glotzer D."/>
            <person name="Gorecki P."/>
            <person name="Heitman J."/>
            <person name="Hesse C."/>
            <person name="Hori C."/>
            <person name="Igarashi K."/>
            <person name="Jurgens J.A."/>
            <person name="Kallen N."/>
            <person name="Kersten P."/>
            <person name="Kohler A."/>
            <person name="Kuees U."/>
            <person name="Kumar T.K.A."/>
            <person name="Kuo A."/>
            <person name="LaButti K."/>
            <person name="Larrondo L.F."/>
            <person name="Lindquist E."/>
            <person name="Ling A."/>
            <person name="Lombard V."/>
            <person name="Lucas S."/>
            <person name="Lundell T."/>
            <person name="Martin R."/>
            <person name="McLaughlin D.J."/>
            <person name="Morgenstern I."/>
            <person name="Morin E."/>
            <person name="Murat C."/>
            <person name="Nagy L.G."/>
            <person name="Nolan M."/>
            <person name="Ohm R.A."/>
            <person name="Patyshakuliyeva A."/>
            <person name="Rokas A."/>
            <person name="Ruiz-Duenas F.J."/>
            <person name="Sabat G."/>
            <person name="Salamov A."/>
            <person name="Samejima M."/>
            <person name="Schmutz J."/>
            <person name="Slot J.C."/>
            <person name="St John F."/>
            <person name="Stenlid J."/>
            <person name="Sun H."/>
            <person name="Sun S."/>
            <person name="Syed K."/>
            <person name="Tsang A."/>
            <person name="Wiebenga A."/>
            <person name="Young D."/>
            <person name="Pisabarro A."/>
            <person name="Eastwood D.C."/>
            <person name="Martin F."/>
            <person name="Cullen D."/>
            <person name="Grigoriev I.V."/>
            <person name="Hibbett D.S."/>
        </authorList>
    </citation>
    <scope>NUCLEOTIDE SEQUENCE [LARGE SCALE GENOMIC DNA]</scope>
    <source>
        <strain evidence="3">HHB-11173 SS5</strain>
    </source>
</reference>
<accession>R7S461</accession>
<evidence type="ECO:0000256" key="1">
    <source>
        <dbReference type="SAM" id="MobiDB-lite"/>
    </source>
</evidence>
<dbReference type="AlphaFoldDB" id="R7S461"/>
<name>R7S461_PUNST</name>
<protein>
    <submittedName>
        <fullName evidence="2">Uncharacterized protein</fullName>
    </submittedName>
</protein>
<gene>
    <name evidence="2" type="ORF">PUNSTDRAFT_122698</name>
</gene>
<sequence length="149" mass="16617">MAVTPTEAPMTMASPRTSAPSISVSLHSMQKARSCVLSLATRVAHRHSVPIARPHPHPHQLRRRHHTRTLVRRRPISWQLLIGARGRAPDPNHAKNRYACCLPHQETTREPLRPQGACSSILPTAFCHRSQQELGSAIRESPLPEDSAF</sequence>
<dbReference type="KEGG" id="psq:PUNSTDRAFT_122698"/>
<dbReference type="HOGENOM" id="CLU_1750634_0_0_1"/>
<evidence type="ECO:0000313" key="3">
    <source>
        <dbReference type="Proteomes" id="UP000054196"/>
    </source>
</evidence>
<dbReference type="Proteomes" id="UP000054196">
    <property type="component" value="Unassembled WGS sequence"/>
</dbReference>
<dbReference type="GeneID" id="18877566"/>
<dbReference type="RefSeq" id="XP_007388032.1">
    <property type="nucleotide sequence ID" value="XM_007387970.1"/>
</dbReference>
<feature type="region of interest" description="Disordered" evidence="1">
    <location>
        <begin position="1"/>
        <end position="22"/>
    </location>
</feature>
<proteinExistence type="predicted"/>
<keyword evidence="3" id="KW-1185">Reference proteome</keyword>
<evidence type="ECO:0000313" key="2">
    <source>
        <dbReference type="EMBL" id="EIN04639.1"/>
    </source>
</evidence>
<organism evidence="2 3">
    <name type="scientific">Punctularia strigosozonata (strain HHB-11173)</name>
    <name type="common">White-rot fungus</name>
    <dbReference type="NCBI Taxonomy" id="741275"/>
    <lineage>
        <taxon>Eukaryota</taxon>
        <taxon>Fungi</taxon>
        <taxon>Dikarya</taxon>
        <taxon>Basidiomycota</taxon>
        <taxon>Agaricomycotina</taxon>
        <taxon>Agaricomycetes</taxon>
        <taxon>Corticiales</taxon>
        <taxon>Punctulariaceae</taxon>
        <taxon>Punctularia</taxon>
    </lineage>
</organism>